<dbReference type="RefSeq" id="WP_330162155.1">
    <property type="nucleotide sequence ID" value="NZ_BAAAJA010000008.1"/>
</dbReference>
<dbReference type="Gene3D" id="3.20.20.70">
    <property type="entry name" value="Aldolase class I"/>
    <property type="match status" value="1"/>
</dbReference>
<dbReference type="NCBIfam" id="NF006600">
    <property type="entry name" value="PRK09140.1"/>
    <property type="match status" value="1"/>
</dbReference>
<dbReference type="CDD" id="cd00452">
    <property type="entry name" value="KDPG_aldolase"/>
    <property type="match status" value="1"/>
</dbReference>
<dbReference type="PROSITE" id="PS00160">
    <property type="entry name" value="ALDOLASE_KDPG_KHG_2"/>
    <property type="match status" value="1"/>
</dbReference>
<comment type="similarity">
    <text evidence="2">Belongs to the KHG/KDPG aldolase family.</text>
</comment>
<dbReference type="GO" id="GO:0008674">
    <property type="term" value="F:2-dehydro-3-deoxy-6-phosphogalactonate aldolase activity"/>
    <property type="evidence" value="ECO:0007669"/>
    <property type="project" value="UniProtKB-EC"/>
</dbReference>
<evidence type="ECO:0000313" key="7">
    <source>
        <dbReference type="Proteomes" id="UP001348641"/>
    </source>
</evidence>
<evidence type="ECO:0000313" key="6">
    <source>
        <dbReference type="EMBL" id="MEE2055398.1"/>
    </source>
</evidence>
<proteinExistence type="inferred from homology"/>
<dbReference type="PANTHER" id="PTHR30246">
    <property type="entry name" value="2-KETO-3-DEOXY-6-PHOSPHOGLUCONATE ALDOLASE"/>
    <property type="match status" value="1"/>
</dbReference>
<reference evidence="6 7" key="1">
    <citation type="submission" date="2023-07" db="EMBL/GenBank/DDBJ databases">
        <authorList>
            <person name="Girao M."/>
            <person name="Carvalho M.F."/>
        </authorList>
    </citation>
    <scope>NUCLEOTIDE SEQUENCE [LARGE SCALE GENOMIC DNA]</scope>
    <source>
        <strain evidence="6 7">66/93</strain>
    </source>
</reference>
<comment type="caution">
    <text evidence="6">The sequence shown here is derived from an EMBL/GenBank/DDBJ whole genome shotgun (WGS) entry which is preliminary data.</text>
</comment>
<comment type="subunit">
    <text evidence="3">Homotrimer.</text>
</comment>
<name>A0ABU7L1M2_9ACTN</name>
<gene>
    <name evidence="6" type="ORF">Q8A49_33375</name>
</gene>
<evidence type="ECO:0000256" key="5">
    <source>
        <dbReference type="ARBA" id="ARBA00023277"/>
    </source>
</evidence>
<dbReference type="InterPro" id="IPR013785">
    <property type="entry name" value="Aldolase_TIM"/>
</dbReference>
<comment type="pathway">
    <text evidence="1">Carbohydrate acid metabolism.</text>
</comment>
<dbReference type="EMBL" id="JAUUCC010000175">
    <property type="protein sequence ID" value="MEE2055398.1"/>
    <property type="molecule type" value="Genomic_DNA"/>
</dbReference>
<dbReference type="Pfam" id="PF01081">
    <property type="entry name" value="Aldolase"/>
    <property type="match status" value="1"/>
</dbReference>
<keyword evidence="5" id="KW-0119">Carbohydrate metabolism</keyword>
<sequence>MTDTRRPSGLIAILRGLPAADAARVGSALYETGLRTLEVPLNSPDPLRAIEVLREELPDDARVGAGTVLTTAQARSVHDAGGQIVVSPNVDADVVRETVALGMDSYPGVATVTEAFTAVHAGARAVKLFPSTQVGIDGMKAWRAVLPADLELVPVGGIGAASLGAWVEAGATGFGIGSAVYRPGIAEEEMVAVAAELVGAWDEAAPRLRPLGADGPATSR</sequence>
<dbReference type="InterPro" id="IPR031338">
    <property type="entry name" value="KDPG/KHG_AS_2"/>
</dbReference>
<dbReference type="InterPro" id="IPR000887">
    <property type="entry name" value="Aldlse_KDPG_KHG"/>
</dbReference>
<evidence type="ECO:0000256" key="1">
    <source>
        <dbReference type="ARBA" id="ARBA00004761"/>
    </source>
</evidence>
<dbReference type="SUPFAM" id="SSF51569">
    <property type="entry name" value="Aldolase"/>
    <property type="match status" value="1"/>
</dbReference>
<dbReference type="EC" id="4.1.2.21" evidence="6"/>
<dbReference type="Proteomes" id="UP001348641">
    <property type="component" value="Unassembled WGS sequence"/>
</dbReference>
<dbReference type="PANTHER" id="PTHR30246:SF1">
    <property type="entry name" value="2-DEHYDRO-3-DEOXY-6-PHOSPHOGALACTONATE ALDOLASE-RELATED"/>
    <property type="match status" value="1"/>
</dbReference>
<evidence type="ECO:0000256" key="3">
    <source>
        <dbReference type="ARBA" id="ARBA00011233"/>
    </source>
</evidence>
<evidence type="ECO:0000256" key="2">
    <source>
        <dbReference type="ARBA" id="ARBA00006906"/>
    </source>
</evidence>
<protein>
    <submittedName>
        <fullName evidence="6">2-dehydro-3-deoxy-6-phosphogalactonate aldolase</fullName>
        <ecNumber evidence="6">4.1.2.21</ecNumber>
    </submittedName>
</protein>
<keyword evidence="4 6" id="KW-0456">Lyase</keyword>
<evidence type="ECO:0000256" key="4">
    <source>
        <dbReference type="ARBA" id="ARBA00023239"/>
    </source>
</evidence>
<organism evidence="6 7">
    <name type="scientific">Nocardiopsis tropica</name>
    <dbReference type="NCBI Taxonomy" id="109330"/>
    <lineage>
        <taxon>Bacteria</taxon>
        <taxon>Bacillati</taxon>
        <taxon>Actinomycetota</taxon>
        <taxon>Actinomycetes</taxon>
        <taxon>Streptosporangiales</taxon>
        <taxon>Nocardiopsidaceae</taxon>
        <taxon>Nocardiopsis</taxon>
    </lineage>
</organism>
<accession>A0ABU7L1M2</accession>